<evidence type="ECO:0000313" key="2">
    <source>
        <dbReference type="EMBL" id="PIK56982.1"/>
    </source>
</evidence>
<keyword evidence="1" id="KW-0472">Membrane</keyword>
<keyword evidence="1" id="KW-0812">Transmembrane</keyword>
<evidence type="ECO:0000313" key="3">
    <source>
        <dbReference type="Proteomes" id="UP000230750"/>
    </source>
</evidence>
<keyword evidence="1" id="KW-1133">Transmembrane helix</keyword>
<evidence type="ECO:0000256" key="1">
    <source>
        <dbReference type="SAM" id="Phobius"/>
    </source>
</evidence>
<proteinExistence type="predicted"/>
<dbReference type="STRING" id="307972.A0A2G8L9Q3"/>
<organism evidence="2 3">
    <name type="scientific">Stichopus japonicus</name>
    <name type="common">Sea cucumber</name>
    <dbReference type="NCBI Taxonomy" id="307972"/>
    <lineage>
        <taxon>Eukaryota</taxon>
        <taxon>Metazoa</taxon>
        <taxon>Echinodermata</taxon>
        <taxon>Eleutherozoa</taxon>
        <taxon>Echinozoa</taxon>
        <taxon>Holothuroidea</taxon>
        <taxon>Aspidochirotacea</taxon>
        <taxon>Aspidochirotida</taxon>
        <taxon>Stichopodidae</taxon>
        <taxon>Apostichopus</taxon>
    </lineage>
</organism>
<dbReference type="Proteomes" id="UP000230750">
    <property type="component" value="Unassembled WGS sequence"/>
</dbReference>
<reference evidence="2 3" key="1">
    <citation type="journal article" date="2017" name="PLoS Biol.">
        <title>The sea cucumber genome provides insights into morphological evolution and visceral regeneration.</title>
        <authorList>
            <person name="Zhang X."/>
            <person name="Sun L."/>
            <person name="Yuan J."/>
            <person name="Sun Y."/>
            <person name="Gao Y."/>
            <person name="Zhang L."/>
            <person name="Li S."/>
            <person name="Dai H."/>
            <person name="Hamel J.F."/>
            <person name="Liu C."/>
            <person name="Yu Y."/>
            <person name="Liu S."/>
            <person name="Lin W."/>
            <person name="Guo K."/>
            <person name="Jin S."/>
            <person name="Xu P."/>
            <person name="Storey K.B."/>
            <person name="Huan P."/>
            <person name="Zhang T."/>
            <person name="Zhou Y."/>
            <person name="Zhang J."/>
            <person name="Lin C."/>
            <person name="Li X."/>
            <person name="Xing L."/>
            <person name="Huo D."/>
            <person name="Sun M."/>
            <person name="Wang L."/>
            <person name="Mercier A."/>
            <person name="Li F."/>
            <person name="Yang H."/>
            <person name="Xiang J."/>
        </authorList>
    </citation>
    <scope>NUCLEOTIDE SEQUENCE [LARGE SCALE GENOMIC DNA]</scope>
    <source>
        <strain evidence="2">Shaxun</strain>
        <tissue evidence="2">Muscle</tissue>
    </source>
</reference>
<dbReference type="EMBL" id="MRZV01000158">
    <property type="protein sequence ID" value="PIK56982.1"/>
    <property type="molecule type" value="Genomic_DNA"/>
</dbReference>
<name>A0A2G8L9Q3_STIJA</name>
<accession>A0A2G8L9Q3</accession>
<feature type="transmembrane region" description="Helical" evidence="1">
    <location>
        <begin position="85"/>
        <end position="105"/>
    </location>
</feature>
<dbReference type="OrthoDB" id="5296287at2759"/>
<sequence length="107" mass="12248">MLNYTSDECRDLFRPLDDNGKDFSKCQKYNLSGLDHETILANRDNLTFYGVVDCDEGWIFDRSVYPSTLTEEWELVCDKEAVPNILQSVYLAGFVVGCLLFGYLADK</sequence>
<dbReference type="AlphaFoldDB" id="A0A2G8L9Q3"/>
<gene>
    <name evidence="2" type="ORF">BSL78_06123</name>
</gene>
<keyword evidence="3" id="KW-1185">Reference proteome</keyword>
<comment type="caution">
    <text evidence="2">The sequence shown here is derived from an EMBL/GenBank/DDBJ whole genome shotgun (WGS) entry which is preliminary data.</text>
</comment>
<protein>
    <submittedName>
        <fullName evidence="2">Putative solute carrier family 22 member 20</fullName>
    </submittedName>
</protein>